<organism evidence="2 3">
    <name type="scientific">Geodia barretti</name>
    <name type="common">Barrett's horny sponge</name>
    <dbReference type="NCBI Taxonomy" id="519541"/>
    <lineage>
        <taxon>Eukaryota</taxon>
        <taxon>Metazoa</taxon>
        <taxon>Porifera</taxon>
        <taxon>Demospongiae</taxon>
        <taxon>Heteroscleromorpha</taxon>
        <taxon>Tetractinellida</taxon>
        <taxon>Astrophorina</taxon>
        <taxon>Geodiidae</taxon>
        <taxon>Geodia</taxon>
    </lineage>
</organism>
<dbReference type="InterPro" id="IPR001245">
    <property type="entry name" value="Ser-Thr/Tyr_kinase_cat_dom"/>
</dbReference>
<dbReference type="InterPro" id="IPR011009">
    <property type="entry name" value="Kinase-like_dom_sf"/>
</dbReference>
<dbReference type="PRINTS" id="PR00109">
    <property type="entry name" value="TYRKINASE"/>
</dbReference>
<reference evidence="2" key="1">
    <citation type="submission" date="2023-03" db="EMBL/GenBank/DDBJ databases">
        <authorList>
            <person name="Steffen K."/>
            <person name="Cardenas P."/>
        </authorList>
    </citation>
    <scope>NUCLEOTIDE SEQUENCE</scope>
</reference>
<dbReference type="Proteomes" id="UP001174909">
    <property type="component" value="Unassembled WGS sequence"/>
</dbReference>
<dbReference type="GO" id="GO:0005886">
    <property type="term" value="C:plasma membrane"/>
    <property type="evidence" value="ECO:0007669"/>
    <property type="project" value="TreeGrafter"/>
</dbReference>
<comment type="caution">
    <text evidence="2">The sequence shown here is derived from an EMBL/GenBank/DDBJ whole genome shotgun (WGS) entry which is preliminary data.</text>
</comment>
<feature type="domain" description="Protein kinase" evidence="1">
    <location>
        <begin position="1"/>
        <end position="94"/>
    </location>
</feature>
<dbReference type="AlphaFoldDB" id="A0AA35WKQ3"/>
<dbReference type="Gene3D" id="1.10.510.10">
    <property type="entry name" value="Transferase(Phosphotransferase) domain 1"/>
    <property type="match status" value="1"/>
</dbReference>
<dbReference type="InterPro" id="IPR020635">
    <property type="entry name" value="Tyr_kinase_cat_dom"/>
</dbReference>
<dbReference type="GO" id="GO:0005524">
    <property type="term" value="F:ATP binding"/>
    <property type="evidence" value="ECO:0007669"/>
    <property type="project" value="InterPro"/>
</dbReference>
<dbReference type="GO" id="GO:0007169">
    <property type="term" value="P:cell surface receptor protein tyrosine kinase signaling pathway"/>
    <property type="evidence" value="ECO:0007669"/>
    <property type="project" value="TreeGrafter"/>
</dbReference>
<name>A0AA35WKQ3_GEOBA</name>
<protein>
    <submittedName>
        <fullName evidence="2">Ephrin type-A receptor 8</fullName>
    </submittedName>
</protein>
<dbReference type="InterPro" id="IPR050122">
    <property type="entry name" value="RTK"/>
</dbReference>
<evidence type="ECO:0000259" key="1">
    <source>
        <dbReference type="PROSITE" id="PS50011"/>
    </source>
</evidence>
<dbReference type="EMBL" id="CASHTH010001674">
    <property type="protein sequence ID" value="CAI8017965.1"/>
    <property type="molecule type" value="Genomic_DNA"/>
</dbReference>
<keyword evidence="3" id="KW-1185">Reference proteome</keyword>
<sequence>MDSSRGSPLQEYSTASDVWSFGVLLYEIWTIGIKPYSTITNNEVYQKVLSGHRLPPPPGCPRAVYQTMINCWNPESDSRPTFPEIQVELQRPDFKLLTWTAEDVAAYTEEARTLGAPLEVGNELYIDIQKTYTIEDHPTQFSS</sequence>
<keyword evidence="2" id="KW-0675">Receptor</keyword>
<accession>A0AA35WKQ3</accession>
<gene>
    <name evidence="2" type="ORF">GBAR_LOCUS10851</name>
</gene>
<dbReference type="SMART" id="SM00219">
    <property type="entry name" value="TyrKc"/>
    <property type="match status" value="1"/>
</dbReference>
<dbReference type="SUPFAM" id="SSF56112">
    <property type="entry name" value="Protein kinase-like (PK-like)"/>
    <property type="match status" value="1"/>
</dbReference>
<proteinExistence type="predicted"/>
<evidence type="ECO:0000313" key="3">
    <source>
        <dbReference type="Proteomes" id="UP001174909"/>
    </source>
</evidence>
<evidence type="ECO:0000313" key="2">
    <source>
        <dbReference type="EMBL" id="CAI8017965.1"/>
    </source>
</evidence>
<dbReference type="PROSITE" id="PS50011">
    <property type="entry name" value="PROTEIN_KINASE_DOM"/>
    <property type="match status" value="1"/>
</dbReference>
<dbReference type="PANTHER" id="PTHR24416">
    <property type="entry name" value="TYROSINE-PROTEIN KINASE RECEPTOR"/>
    <property type="match status" value="1"/>
</dbReference>
<dbReference type="GO" id="GO:0043235">
    <property type="term" value="C:receptor complex"/>
    <property type="evidence" value="ECO:0007669"/>
    <property type="project" value="TreeGrafter"/>
</dbReference>
<dbReference type="Pfam" id="PF07714">
    <property type="entry name" value="PK_Tyr_Ser-Thr"/>
    <property type="match status" value="1"/>
</dbReference>
<dbReference type="GO" id="GO:0004714">
    <property type="term" value="F:transmembrane receptor protein tyrosine kinase activity"/>
    <property type="evidence" value="ECO:0007669"/>
    <property type="project" value="TreeGrafter"/>
</dbReference>
<dbReference type="PANTHER" id="PTHR24416:SF611">
    <property type="entry name" value="TYROSINE-PROTEIN KINASE TRANSMEMBRANE RECEPTOR ROR"/>
    <property type="match status" value="1"/>
</dbReference>
<dbReference type="InterPro" id="IPR000719">
    <property type="entry name" value="Prot_kinase_dom"/>
</dbReference>